<name>A0A6C0R1D8_9CAUD</name>
<dbReference type="GeneID" id="55626467"/>
<dbReference type="RefSeq" id="YP_009855727.1">
    <property type="nucleotide sequence ID" value="NC_048847.1"/>
</dbReference>
<dbReference type="PANTHER" id="PTHR11573">
    <property type="entry name" value="RIBONUCLEOSIDE-DIPHOSPHATE REDUCTASE LARGE CHAIN"/>
    <property type="match status" value="1"/>
</dbReference>
<feature type="domain" description="Ribonucleotide reductase large subunit C-terminal" evidence="2">
    <location>
        <begin position="394"/>
        <end position="551"/>
    </location>
</feature>
<dbReference type="GO" id="GO:0004748">
    <property type="term" value="F:ribonucleoside-diphosphate reductase activity, thioredoxin disulfide as acceptor"/>
    <property type="evidence" value="ECO:0007669"/>
    <property type="project" value="TreeGrafter"/>
</dbReference>
<evidence type="ECO:0000256" key="1">
    <source>
        <dbReference type="ARBA" id="ARBA00010406"/>
    </source>
</evidence>
<evidence type="ECO:0000259" key="2">
    <source>
        <dbReference type="Pfam" id="PF02867"/>
    </source>
</evidence>
<dbReference type="SUPFAM" id="SSF51998">
    <property type="entry name" value="PFL-like glycyl radical enzymes"/>
    <property type="match status" value="1"/>
</dbReference>
<accession>A0A6C0R1D8</accession>
<proteinExistence type="inferred from homology"/>
<dbReference type="KEGG" id="vg:55626467"/>
<dbReference type="PANTHER" id="PTHR11573:SF6">
    <property type="entry name" value="RIBONUCLEOSIDE-DIPHOSPHATE REDUCTASE LARGE SUBUNIT"/>
    <property type="match status" value="1"/>
</dbReference>
<dbReference type="Pfam" id="PF02867">
    <property type="entry name" value="Ribonuc_red_lgC"/>
    <property type="match status" value="3"/>
</dbReference>
<dbReference type="Proteomes" id="UP000479357">
    <property type="component" value="Segment"/>
</dbReference>
<evidence type="ECO:0000313" key="4">
    <source>
        <dbReference type="Proteomes" id="UP000479357"/>
    </source>
</evidence>
<dbReference type="EMBL" id="MN877442">
    <property type="protein sequence ID" value="QHZ59803.1"/>
    <property type="molecule type" value="Genomic_DNA"/>
</dbReference>
<dbReference type="Gene3D" id="3.20.70.20">
    <property type="match status" value="1"/>
</dbReference>
<evidence type="ECO:0000313" key="3">
    <source>
        <dbReference type="EMBL" id="QHZ59803.1"/>
    </source>
</evidence>
<protein>
    <recommendedName>
        <fullName evidence="2">Ribonucleotide reductase large subunit C-terminal domain-containing protein</fullName>
    </recommendedName>
</protein>
<feature type="domain" description="Ribonucleotide reductase large subunit C-terminal" evidence="2">
    <location>
        <begin position="97"/>
        <end position="193"/>
    </location>
</feature>
<dbReference type="InterPro" id="IPR000788">
    <property type="entry name" value="RNR_lg_C"/>
</dbReference>
<feature type="domain" description="Ribonucleotide reductase large subunit C-terminal" evidence="2">
    <location>
        <begin position="207"/>
        <end position="389"/>
    </location>
</feature>
<comment type="similarity">
    <text evidence="1">Belongs to the ribonucleoside diphosphate reductase large chain family.</text>
</comment>
<dbReference type="InterPro" id="IPR039718">
    <property type="entry name" value="Rrm1"/>
</dbReference>
<dbReference type="GO" id="GO:0009263">
    <property type="term" value="P:deoxyribonucleotide biosynthetic process"/>
    <property type="evidence" value="ECO:0007669"/>
    <property type="project" value="TreeGrafter"/>
</dbReference>
<dbReference type="GO" id="GO:0005524">
    <property type="term" value="F:ATP binding"/>
    <property type="evidence" value="ECO:0007669"/>
    <property type="project" value="TreeGrafter"/>
</dbReference>
<dbReference type="PRINTS" id="PR01183">
    <property type="entry name" value="RIBORDTASEM1"/>
</dbReference>
<keyword evidence="4" id="KW-1185">Reference proteome</keyword>
<reference evidence="3 4" key="1">
    <citation type="submission" date="2019-12" db="EMBL/GenBank/DDBJ databases">
        <title>Alteromonas phage V22 represents a new genus of marine bacteriophages that requires a novel tail fiber chaperone for host recognition.</title>
        <authorList>
            <person name="Gonzalez-Serrano R."/>
            <person name="Dunne M."/>
            <person name="Rosselli R."/>
            <person name="Martin-Cuadrado A.-B."/>
            <person name="Grosboillot V."/>
            <person name="Zinsli L."/>
            <person name="Roda-Garcia J.J."/>
            <person name="Loessner M.J."/>
            <person name="Rodriguez-Valera F."/>
        </authorList>
    </citation>
    <scope>NUCLEOTIDE SEQUENCE [LARGE SCALE GENOMIC DNA]</scope>
</reference>
<organism evidence="3 4">
    <name type="scientific">Alteromonas phage vB_AmeM_PT11-V22</name>
    <dbReference type="NCBI Taxonomy" id="2704031"/>
    <lineage>
        <taxon>Viruses</taxon>
        <taxon>Duplodnaviria</taxon>
        <taxon>Heunggongvirae</taxon>
        <taxon>Uroviricota</taxon>
        <taxon>Caudoviricetes</taxon>
        <taxon>Myoalterovirus</taxon>
        <taxon>Myoalterovirus PT11V22</taxon>
    </lineage>
</organism>
<sequence length="569" mass="63715">MSDSIFEEFSKERKKLQKEGKLPDWFTTLSWQAFTKYMKGVDTFEEQIDRIVNAVGNHCPSNTDYFKRRWKECIMDNHAYLATPVLGNAGTDYGMPVSCSGNYVGDSIYDFYDSLKECAVLSQEGFGTSSYLGGIRERGASISRGGKANGVQPVAEDFVTMSQKVSQGGARRGAWAGYIDLQHNDFWEIANYVKNEPEGTNVGYNLYDEDVKGLNEEDEDLVARMQRVLSTKMITGRGYLYFPDKVKRAQPPMYEALGLSSKASNLCTEITLHSDEEHTYTCVLSGMVCSTYDEWKDTDAVYVMTVFLDCLVSYFLEKARGVKGLEKAVRGTEKSRALGLGVSGFHSYLQKNMIAFESFEAHMKNNEIFDHLAKNARKASEWMAKEWGEPEWCKGYGVRNTHTVALAPNVTSALIFGSESQGITPWYGNAYTEGSASGGLFRINPLFAELLKKHGQYTEEVIDSVQANKGSCQHLDFLSDEEKEVFKTFFEIDQTSVIRLASSRQKAMDKYKQAQAQSLNLAFDAEEDPAYIMYVHAVAANDENIKSLYYIRSQAGVNASKGVCVACES</sequence>